<evidence type="ECO:0000313" key="1">
    <source>
        <dbReference type="Proteomes" id="UP000790787"/>
    </source>
</evidence>
<accession>A0AC58TQG6</accession>
<sequence length="476" mass="53354">MNPLPSMPQAFCLLVREEKQREIRLNNQLVMNYASLNVNTTGSNNFRTNYSPNNNYYGNNRSRPICVYCKKPGHTKDKFYKLHVYPQSFQNTQNPSQNYKGDRGNGWKGKRIVANVHGASTDTTSMVGDEPVRKDELKCSSNHMTFNKSSLTNVITLPYPLPIILPNDYRVKVTESGNMTLTPEIILYKVLFIPSFKYNLISVHCLTLNLKGIASFTDNACLLQAPSMKRPLEIGKVEDGLYLLCSRCLKDAVTPVKSSVSYSSSYDLNKMLCHSCPNRVHCNPCSSVNNPTLNKVHRSCCRGSGVSKVIPNEMSSTTPNEMPPSSFHVSPVTPAASNTPKSPVIGDYSLTQHPQSPQPTPQLRRSYREPKTPSHLKYYIISIPKLTSDLNTTGQTSFSTLFSHNNHIAPDVLIHAGQTLVRNVFHDSEPTLYEEATINPTWQSTITQELEALYANYTWDLVPLPVGKKAIGYKWV</sequence>
<gene>
    <name evidence="2" type="primary">LOC142176246</name>
</gene>
<keyword evidence="1" id="KW-1185">Reference proteome</keyword>
<name>A0AC58TQG6_TOBAC</name>
<reference evidence="1" key="1">
    <citation type="journal article" date="2014" name="Nat. Commun.">
        <title>The tobacco genome sequence and its comparison with those of tomato and potato.</title>
        <authorList>
            <person name="Sierro N."/>
            <person name="Battey J.N."/>
            <person name="Ouadi S."/>
            <person name="Bakaher N."/>
            <person name="Bovet L."/>
            <person name="Willig A."/>
            <person name="Goepfert S."/>
            <person name="Peitsch M.C."/>
            <person name="Ivanov N.V."/>
        </authorList>
    </citation>
    <scope>NUCLEOTIDE SEQUENCE [LARGE SCALE GENOMIC DNA]</scope>
</reference>
<protein>
    <submittedName>
        <fullName evidence="2">Uncharacterized protein LOC142176246</fullName>
    </submittedName>
</protein>
<dbReference type="Proteomes" id="UP000790787">
    <property type="component" value="Chromosome 22"/>
</dbReference>
<proteinExistence type="predicted"/>
<dbReference type="RefSeq" id="XP_075099473.1">
    <property type="nucleotide sequence ID" value="XM_075243372.1"/>
</dbReference>
<organism evidence="1 2">
    <name type="scientific">Nicotiana tabacum</name>
    <name type="common">Common tobacco</name>
    <dbReference type="NCBI Taxonomy" id="4097"/>
    <lineage>
        <taxon>Eukaryota</taxon>
        <taxon>Viridiplantae</taxon>
        <taxon>Streptophyta</taxon>
        <taxon>Embryophyta</taxon>
        <taxon>Tracheophyta</taxon>
        <taxon>Spermatophyta</taxon>
        <taxon>Magnoliopsida</taxon>
        <taxon>eudicotyledons</taxon>
        <taxon>Gunneridae</taxon>
        <taxon>Pentapetalae</taxon>
        <taxon>asterids</taxon>
        <taxon>lamiids</taxon>
        <taxon>Solanales</taxon>
        <taxon>Solanaceae</taxon>
        <taxon>Nicotianoideae</taxon>
        <taxon>Nicotianeae</taxon>
        <taxon>Nicotiana</taxon>
    </lineage>
</organism>
<reference evidence="2" key="2">
    <citation type="submission" date="2025-08" db="UniProtKB">
        <authorList>
            <consortium name="RefSeq"/>
        </authorList>
    </citation>
    <scope>IDENTIFICATION</scope>
    <source>
        <tissue evidence="2">Leaf</tissue>
    </source>
</reference>
<evidence type="ECO:0000313" key="2">
    <source>
        <dbReference type="RefSeq" id="XP_075099473.1"/>
    </source>
</evidence>